<sequence>MRSVLLAVTTLAAFASSVFAQDVIEPKSKPSFGDRLKQMTPQERDAELNRIFNEFDKNRDGHITVDEAPHLPPEPGQAVNPAAEIEDAKFFISLYDTNEDRKVSLSEYRAKAAAMLLGLGDTDKAIREKMPQDRK</sequence>
<accession>A0ABT5HSR5</accession>
<evidence type="ECO:0000259" key="2">
    <source>
        <dbReference type="PROSITE" id="PS50222"/>
    </source>
</evidence>
<feature type="domain" description="EF-hand" evidence="2">
    <location>
        <begin position="43"/>
        <end position="78"/>
    </location>
</feature>
<evidence type="ECO:0000313" key="4">
    <source>
        <dbReference type="Proteomes" id="UP001214854"/>
    </source>
</evidence>
<feature type="signal peptide" evidence="1">
    <location>
        <begin position="1"/>
        <end position="20"/>
    </location>
</feature>
<dbReference type="PROSITE" id="PS00018">
    <property type="entry name" value="EF_HAND_1"/>
    <property type="match status" value="1"/>
</dbReference>
<proteinExistence type="predicted"/>
<dbReference type="SUPFAM" id="SSF47473">
    <property type="entry name" value="EF-hand"/>
    <property type="match status" value="1"/>
</dbReference>
<dbReference type="InterPro" id="IPR011992">
    <property type="entry name" value="EF-hand-dom_pair"/>
</dbReference>
<gene>
    <name evidence="3" type="ORF">PQU92_07395</name>
</gene>
<keyword evidence="1" id="KW-0732">Signal</keyword>
<dbReference type="InterPro" id="IPR018247">
    <property type="entry name" value="EF_Hand_1_Ca_BS"/>
</dbReference>
<dbReference type="PROSITE" id="PS50222">
    <property type="entry name" value="EF_HAND_2"/>
    <property type="match status" value="2"/>
</dbReference>
<reference evidence="3 4" key="1">
    <citation type="submission" date="2023-01" db="EMBL/GenBank/DDBJ databases">
        <title>Novel species of the genus Asticcacaulis isolated from rivers.</title>
        <authorList>
            <person name="Lu H."/>
        </authorList>
    </citation>
    <scope>NUCLEOTIDE SEQUENCE [LARGE SCALE GENOMIC DNA]</scope>
    <source>
        <strain evidence="3 4">BYS171W</strain>
    </source>
</reference>
<dbReference type="SMART" id="SM00054">
    <property type="entry name" value="EFh"/>
    <property type="match status" value="2"/>
</dbReference>
<feature type="chain" id="PRO_5045053775" evidence="1">
    <location>
        <begin position="21"/>
        <end position="135"/>
    </location>
</feature>
<comment type="caution">
    <text evidence="3">The sequence shown here is derived from an EMBL/GenBank/DDBJ whole genome shotgun (WGS) entry which is preliminary data.</text>
</comment>
<dbReference type="Gene3D" id="1.10.238.10">
    <property type="entry name" value="EF-hand"/>
    <property type="match status" value="1"/>
</dbReference>
<dbReference type="Proteomes" id="UP001214854">
    <property type="component" value="Unassembled WGS sequence"/>
</dbReference>
<dbReference type="EMBL" id="JAQQKX010000004">
    <property type="protein sequence ID" value="MDC7683096.1"/>
    <property type="molecule type" value="Genomic_DNA"/>
</dbReference>
<protein>
    <submittedName>
        <fullName evidence="3">EF-hand domain-containing protein</fullName>
    </submittedName>
</protein>
<dbReference type="Pfam" id="PF00036">
    <property type="entry name" value="EF-hand_1"/>
    <property type="match status" value="1"/>
</dbReference>
<feature type="domain" description="EF-hand" evidence="2">
    <location>
        <begin position="83"/>
        <end position="118"/>
    </location>
</feature>
<dbReference type="RefSeq" id="WP_272747575.1">
    <property type="nucleotide sequence ID" value="NZ_JAQQKX010000004.1"/>
</dbReference>
<dbReference type="InterPro" id="IPR002048">
    <property type="entry name" value="EF_hand_dom"/>
</dbReference>
<keyword evidence="4" id="KW-1185">Reference proteome</keyword>
<evidence type="ECO:0000256" key="1">
    <source>
        <dbReference type="SAM" id="SignalP"/>
    </source>
</evidence>
<name>A0ABT5HSR5_9CAUL</name>
<evidence type="ECO:0000313" key="3">
    <source>
        <dbReference type="EMBL" id="MDC7683096.1"/>
    </source>
</evidence>
<organism evidence="3 4">
    <name type="scientific">Asticcacaulis aquaticus</name>
    <dbReference type="NCBI Taxonomy" id="2984212"/>
    <lineage>
        <taxon>Bacteria</taxon>
        <taxon>Pseudomonadati</taxon>
        <taxon>Pseudomonadota</taxon>
        <taxon>Alphaproteobacteria</taxon>
        <taxon>Caulobacterales</taxon>
        <taxon>Caulobacteraceae</taxon>
        <taxon>Asticcacaulis</taxon>
    </lineage>
</organism>